<dbReference type="Pfam" id="PF03480">
    <property type="entry name" value="DctP"/>
    <property type="match status" value="1"/>
</dbReference>
<evidence type="ECO:0000256" key="2">
    <source>
        <dbReference type="SAM" id="SignalP"/>
    </source>
</evidence>
<dbReference type="Gene3D" id="3.40.190.10">
    <property type="entry name" value="Periplasmic binding protein-like II"/>
    <property type="match status" value="1"/>
</dbReference>
<evidence type="ECO:0000313" key="3">
    <source>
        <dbReference type="EMBL" id="MFD1709969.1"/>
    </source>
</evidence>
<dbReference type="RefSeq" id="WP_147914516.1">
    <property type="nucleotide sequence ID" value="NZ_JBHUEJ010000012.1"/>
</dbReference>
<organism evidence="3 4">
    <name type="scientific">Ottowia flava</name>
    <dbReference type="NCBI Taxonomy" id="2675430"/>
    <lineage>
        <taxon>Bacteria</taxon>
        <taxon>Pseudomonadati</taxon>
        <taxon>Pseudomonadota</taxon>
        <taxon>Betaproteobacteria</taxon>
        <taxon>Burkholderiales</taxon>
        <taxon>Comamonadaceae</taxon>
        <taxon>Ottowia</taxon>
    </lineage>
</organism>
<dbReference type="PIRSF" id="PIRSF039026">
    <property type="entry name" value="SiaP"/>
    <property type="match status" value="1"/>
</dbReference>
<feature type="chain" id="PRO_5045929643" evidence="2">
    <location>
        <begin position="27"/>
        <end position="360"/>
    </location>
</feature>
<proteinExistence type="predicted"/>
<accession>A0ABW4KQ97</accession>
<sequence length="360" mass="39636">MDRRSLVRSAGLASVLAAGVAPAVHAQATIRWRLASSFPKSLDTLWGVSETLSKKLSEMSGGKFQLSVHPAGELVPAFGVIDVVQKGSIEVTHTAPYYFTGKDTTFALASGIPFGFNARQMSAWMIQGNGRKLMNEFFATYDMVSFDGGHTGTQMGGWYRKPIKSLADLKGLKIRLGGGLVGEIMSKLGAVPQSIPGGEIYVALEKGTLDAVEWIGPHDDLKLGFYKVAPHYYYPGWWEGDAHGNILVNTKAWGSLPAEYKAMFESACAYASKEALAKYDALNPVALKQLAANRAQIQAFPQSVMDAAFKATMEVYADLDAKNPAWRKIYADMRAFQRDQLLWFRFAESRYDQYMATRKL</sequence>
<evidence type="ECO:0000256" key="1">
    <source>
        <dbReference type="ARBA" id="ARBA00022729"/>
    </source>
</evidence>
<dbReference type="EMBL" id="JBHUEJ010000012">
    <property type="protein sequence ID" value="MFD1709969.1"/>
    <property type="molecule type" value="Genomic_DNA"/>
</dbReference>
<name>A0ABW4KQ97_9BURK</name>
<dbReference type="Proteomes" id="UP001597304">
    <property type="component" value="Unassembled WGS sequence"/>
</dbReference>
<dbReference type="SUPFAM" id="SSF53850">
    <property type="entry name" value="Periplasmic binding protein-like II"/>
    <property type="match status" value="1"/>
</dbReference>
<keyword evidence="1 2" id="KW-0732">Signal</keyword>
<reference evidence="4" key="1">
    <citation type="journal article" date="2019" name="Int. J. Syst. Evol. Microbiol.">
        <title>The Global Catalogue of Microorganisms (GCM) 10K type strain sequencing project: providing services to taxonomists for standard genome sequencing and annotation.</title>
        <authorList>
            <consortium name="The Broad Institute Genomics Platform"/>
            <consortium name="The Broad Institute Genome Sequencing Center for Infectious Disease"/>
            <person name="Wu L."/>
            <person name="Ma J."/>
        </authorList>
    </citation>
    <scope>NUCLEOTIDE SEQUENCE [LARGE SCALE GENOMIC DNA]</scope>
    <source>
        <strain evidence="4">LMG 29247</strain>
    </source>
</reference>
<feature type="signal peptide" evidence="2">
    <location>
        <begin position="1"/>
        <end position="26"/>
    </location>
</feature>
<dbReference type="PANTHER" id="PTHR33376">
    <property type="match status" value="1"/>
</dbReference>
<dbReference type="InterPro" id="IPR038404">
    <property type="entry name" value="TRAP_DctP_sf"/>
</dbReference>
<keyword evidence="4" id="KW-1185">Reference proteome</keyword>
<gene>
    <name evidence="3" type="ORF">ACFSF0_05090</name>
</gene>
<protein>
    <submittedName>
        <fullName evidence="3">TRAP transporter substrate-binding protein</fullName>
    </submittedName>
</protein>
<dbReference type="InterPro" id="IPR026289">
    <property type="entry name" value="SBP_TakP-like"/>
</dbReference>
<dbReference type="InterPro" id="IPR018389">
    <property type="entry name" value="DctP_fam"/>
</dbReference>
<evidence type="ECO:0000313" key="4">
    <source>
        <dbReference type="Proteomes" id="UP001597304"/>
    </source>
</evidence>
<comment type="caution">
    <text evidence="3">The sequence shown here is derived from an EMBL/GenBank/DDBJ whole genome shotgun (WGS) entry which is preliminary data.</text>
</comment>
<dbReference type="PANTHER" id="PTHR33376:SF5">
    <property type="entry name" value="EXTRACYTOPLASMIC SOLUTE RECEPTOR PROTEIN"/>
    <property type="match status" value="1"/>
</dbReference>
<dbReference type="NCBIfam" id="NF037995">
    <property type="entry name" value="TRAP_S1"/>
    <property type="match status" value="1"/>
</dbReference>
<dbReference type="Gene3D" id="3.40.190.170">
    <property type="entry name" value="Bacterial extracellular solute-binding protein, family 7"/>
    <property type="match status" value="1"/>
</dbReference>